<feature type="compositionally biased region" description="Polar residues" evidence="1">
    <location>
        <begin position="516"/>
        <end position="526"/>
    </location>
</feature>
<dbReference type="Proteomes" id="UP001149165">
    <property type="component" value="Unassembled WGS sequence"/>
</dbReference>
<reference evidence="2" key="1">
    <citation type="submission" date="2022-11" db="EMBL/GenBank/DDBJ databases">
        <authorList>
            <person name="Petersen C."/>
        </authorList>
    </citation>
    <scope>NUCLEOTIDE SEQUENCE</scope>
    <source>
        <strain evidence="2">IBT 30069</strain>
    </source>
</reference>
<gene>
    <name evidence="2" type="ORF">N7456_003169</name>
</gene>
<evidence type="ECO:0008006" key="4">
    <source>
        <dbReference type="Google" id="ProtNLM"/>
    </source>
</evidence>
<feature type="compositionally biased region" description="Polar residues" evidence="1">
    <location>
        <begin position="396"/>
        <end position="427"/>
    </location>
</feature>
<organism evidence="2 3">
    <name type="scientific">Penicillium angulare</name>
    <dbReference type="NCBI Taxonomy" id="116970"/>
    <lineage>
        <taxon>Eukaryota</taxon>
        <taxon>Fungi</taxon>
        <taxon>Dikarya</taxon>
        <taxon>Ascomycota</taxon>
        <taxon>Pezizomycotina</taxon>
        <taxon>Eurotiomycetes</taxon>
        <taxon>Eurotiomycetidae</taxon>
        <taxon>Eurotiales</taxon>
        <taxon>Aspergillaceae</taxon>
        <taxon>Penicillium</taxon>
    </lineage>
</organism>
<dbReference type="AlphaFoldDB" id="A0A9W9FU86"/>
<sequence length="603" mass="66572">MTDADTSLVQVAGAGFRLSLLLNAAACQLAQSKIEIHSIAKGISLFASTLKHVPQRLNTLNLAISPEFTEKTRDIANQGQLVFSDINQMLDKLQDTDADEELRTLPVQERLKWCFRKQHVTYLLASLESLKLSLIVMLRILELAQLTSLNSESTGNELIITTTGDTIAQEKAETQNMIIVRYWSVKRLDRMWDLVEQEALDAANNPISQKINYCHSSSPNTPSAVRPLVATTKGPGVTKLQALTFGDIDIGLSNIERSPKDMVQLSENAMNRLISLWLLPLETSISRSPEKFVHYSDEYSLPQVSISSDSDEESQDQELDGNAIRGYYLEGTTTDWRKPQSQQARYEAAQKRQQYSGYQAHVENDSEEEALPRRDPGEAGVRSKPASEEGEPRSIPRQQPASIHTNGGRVHSNSFTSGYPTYQSQGPDTRAAPYANGSFPPNQSIPRSQPPQPPPYPPHAPQASPGHPPQQYRYPANQDYNRSAPRSIPVNPNRASMPGHSPRGGSPSASEPPWSPRSQGYNNGSLQPRHRQSTYPLSTSSPESSLRPSPPLSAQRSPTHSRGSSREETRGRNKELTRTATRGFAGIGAIGAFMDALESFDIL</sequence>
<feature type="region of interest" description="Disordered" evidence="1">
    <location>
        <begin position="334"/>
        <end position="582"/>
    </location>
</feature>
<proteinExistence type="predicted"/>
<feature type="compositionally biased region" description="Basic and acidic residues" evidence="1">
    <location>
        <begin position="385"/>
        <end position="394"/>
    </location>
</feature>
<comment type="caution">
    <text evidence="2">The sequence shown here is derived from an EMBL/GenBank/DDBJ whole genome shotgun (WGS) entry which is preliminary data.</text>
</comment>
<accession>A0A9W9FU86</accession>
<keyword evidence="3" id="KW-1185">Reference proteome</keyword>
<feature type="compositionally biased region" description="Basic and acidic residues" evidence="1">
    <location>
        <begin position="564"/>
        <end position="577"/>
    </location>
</feature>
<protein>
    <recommendedName>
        <fullName evidence="4">Fungal N-terminal domain-containing protein</fullName>
    </recommendedName>
</protein>
<evidence type="ECO:0000313" key="3">
    <source>
        <dbReference type="Proteomes" id="UP001149165"/>
    </source>
</evidence>
<evidence type="ECO:0000256" key="1">
    <source>
        <dbReference type="SAM" id="MobiDB-lite"/>
    </source>
</evidence>
<reference evidence="2" key="2">
    <citation type="journal article" date="2023" name="IMA Fungus">
        <title>Comparative genomic study of the Penicillium genus elucidates a diverse pangenome and 15 lateral gene transfer events.</title>
        <authorList>
            <person name="Petersen C."/>
            <person name="Sorensen T."/>
            <person name="Nielsen M.R."/>
            <person name="Sondergaard T.E."/>
            <person name="Sorensen J.L."/>
            <person name="Fitzpatrick D.A."/>
            <person name="Frisvad J.C."/>
            <person name="Nielsen K.L."/>
        </authorList>
    </citation>
    <scope>NUCLEOTIDE SEQUENCE</scope>
    <source>
        <strain evidence="2">IBT 30069</strain>
    </source>
</reference>
<dbReference type="OrthoDB" id="5431013at2759"/>
<name>A0A9W9FU86_9EURO</name>
<feature type="compositionally biased region" description="Polar residues" evidence="1">
    <location>
        <begin position="334"/>
        <end position="344"/>
    </location>
</feature>
<feature type="compositionally biased region" description="Low complexity" evidence="1">
    <location>
        <begin position="533"/>
        <end position="562"/>
    </location>
</feature>
<evidence type="ECO:0000313" key="2">
    <source>
        <dbReference type="EMBL" id="KAJ5106494.1"/>
    </source>
</evidence>
<feature type="compositionally biased region" description="Pro residues" evidence="1">
    <location>
        <begin position="448"/>
        <end position="460"/>
    </location>
</feature>
<dbReference type="EMBL" id="JAPQKH010000003">
    <property type="protein sequence ID" value="KAJ5106494.1"/>
    <property type="molecule type" value="Genomic_DNA"/>
</dbReference>